<dbReference type="Proteomes" id="UP000825729">
    <property type="component" value="Unassembled WGS sequence"/>
</dbReference>
<proteinExistence type="predicted"/>
<evidence type="ECO:0008006" key="4">
    <source>
        <dbReference type="Google" id="ProtNLM"/>
    </source>
</evidence>
<keyword evidence="1" id="KW-0732">Signal</keyword>
<protein>
    <recommendedName>
        <fullName evidence="4">Glycine-rich protein</fullName>
    </recommendedName>
</protein>
<feature type="chain" id="PRO_5043731285" description="Glycine-rich protein" evidence="1">
    <location>
        <begin position="26"/>
        <end position="77"/>
    </location>
</feature>
<dbReference type="AlphaFoldDB" id="A0AAV7DZ75"/>
<organism evidence="2 3">
    <name type="scientific">Aristolochia fimbriata</name>
    <name type="common">White veined hardy Dutchman's pipe vine</name>
    <dbReference type="NCBI Taxonomy" id="158543"/>
    <lineage>
        <taxon>Eukaryota</taxon>
        <taxon>Viridiplantae</taxon>
        <taxon>Streptophyta</taxon>
        <taxon>Embryophyta</taxon>
        <taxon>Tracheophyta</taxon>
        <taxon>Spermatophyta</taxon>
        <taxon>Magnoliopsida</taxon>
        <taxon>Magnoliidae</taxon>
        <taxon>Piperales</taxon>
        <taxon>Aristolochiaceae</taxon>
        <taxon>Aristolochia</taxon>
    </lineage>
</organism>
<sequence>MEYYYSSRVLLAILVVGFLVSGASARSVNKTDHEVVGFGRGGRSWLGMGYIPLMILRGSPSHIPPSPGDNGHHPPGH</sequence>
<comment type="caution">
    <text evidence="2">The sequence shown here is derived from an EMBL/GenBank/DDBJ whole genome shotgun (WGS) entry which is preliminary data.</text>
</comment>
<accession>A0AAV7DZ75</accession>
<reference evidence="2 3" key="1">
    <citation type="submission" date="2021-07" db="EMBL/GenBank/DDBJ databases">
        <title>The Aristolochia fimbriata genome: insights into angiosperm evolution, floral development and chemical biosynthesis.</title>
        <authorList>
            <person name="Jiao Y."/>
        </authorList>
    </citation>
    <scope>NUCLEOTIDE SEQUENCE [LARGE SCALE GENOMIC DNA]</scope>
    <source>
        <strain evidence="2">IBCAS-2021</strain>
        <tissue evidence="2">Leaf</tissue>
    </source>
</reference>
<gene>
    <name evidence="2" type="ORF">H6P81_017438</name>
</gene>
<dbReference type="EMBL" id="JAINDJ010000007">
    <property type="protein sequence ID" value="KAG9441584.1"/>
    <property type="molecule type" value="Genomic_DNA"/>
</dbReference>
<evidence type="ECO:0000313" key="2">
    <source>
        <dbReference type="EMBL" id="KAG9441584.1"/>
    </source>
</evidence>
<evidence type="ECO:0000313" key="3">
    <source>
        <dbReference type="Proteomes" id="UP000825729"/>
    </source>
</evidence>
<keyword evidence="3" id="KW-1185">Reference proteome</keyword>
<name>A0AAV7DZ75_ARIFI</name>
<feature type="signal peptide" evidence="1">
    <location>
        <begin position="1"/>
        <end position="25"/>
    </location>
</feature>
<evidence type="ECO:0000256" key="1">
    <source>
        <dbReference type="SAM" id="SignalP"/>
    </source>
</evidence>